<feature type="domain" description="AsmA" evidence="1">
    <location>
        <begin position="4"/>
        <end position="163"/>
    </location>
</feature>
<dbReference type="GO" id="GO:0090313">
    <property type="term" value="P:regulation of protein targeting to membrane"/>
    <property type="evidence" value="ECO:0007669"/>
    <property type="project" value="TreeGrafter"/>
</dbReference>
<dbReference type="PANTHER" id="PTHR30441:SF4">
    <property type="entry name" value="PROTEIN ASMA"/>
    <property type="match status" value="1"/>
</dbReference>
<dbReference type="eggNOG" id="COG2982">
    <property type="taxonomic scope" value="Bacteria"/>
</dbReference>
<keyword evidence="3" id="KW-1185">Reference proteome</keyword>
<proteinExistence type="predicted"/>
<dbReference type="OrthoDB" id="9766390at2"/>
<evidence type="ECO:0000313" key="3">
    <source>
        <dbReference type="Proteomes" id="UP000014975"/>
    </source>
</evidence>
<dbReference type="GO" id="GO:0005886">
    <property type="term" value="C:plasma membrane"/>
    <property type="evidence" value="ECO:0007669"/>
    <property type="project" value="TreeGrafter"/>
</dbReference>
<name>S7T7R4_9BACT</name>
<dbReference type="PANTHER" id="PTHR30441">
    <property type="entry name" value="DUF748 DOMAIN-CONTAINING PROTEIN"/>
    <property type="match status" value="1"/>
</dbReference>
<dbReference type="STRING" id="1121439.dsat_0613"/>
<evidence type="ECO:0000313" key="2">
    <source>
        <dbReference type="EMBL" id="EPR33172.1"/>
    </source>
</evidence>
<dbReference type="Proteomes" id="UP000014975">
    <property type="component" value="Unassembled WGS sequence"/>
</dbReference>
<comment type="caution">
    <text evidence="2">The sequence shown here is derived from an EMBL/GenBank/DDBJ whole genome shotgun (WGS) entry which is preliminary data.</text>
</comment>
<gene>
    <name evidence="2" type="ORF">dsat_0613</name>
</gene>
<organism evidence="2 3">
    <name type="scientific">Alkalidesulfovibrio alkalitolerans DSM 16529</name>
    <dbReference type="NCBI Taxonomy" id="1121439"/>
    <lineage>
        <taxon>Bacteria</taxon>
        <taxon>Pseudomonadati</taxon>
        <taxon>Thermodesulfobacteriota</taxon>
        <taxon>Desulfovibrionia</taxon>
        <taxon>Desulfovibrionales</taxon>
        <taxon>Desulfovibrionaceae</taxon>
        <taxon>Alkalidesulfovibrio</taxon>
    </lineage>
</organism>
<dbReference type="AlphaFoldDB" id="S7T7R4"/>
<evidence type="ECO:0000259" key="1">
    <source>
        <dbReference type="Pfam" id="PF05170"/>
    </source>
</evidence>
<dbReference type="InterPro" id="IPR007844">
    <property type="entry name" value="AsmA"/>
</dbReference>
<reference evidence="2 3" key="1">
    <citation type="journal article" date="2013" name="Genome Announc.">
        <title>Draft genome sequences for three mercury-methylating, sulfate-reducing bacteria.</title>
        <authorList>
            <person name="Brown S.D."/>
            <person name="Hurt R.A.Jr."/>
            <person name="Gilmour C.C."/>
            <person name="Elias D.A."/>
        </authorList>
    </citation>
    <scope>NUCLEOTIDE SEQUENCE [LARGE SCALE GENOMIC DNA]</scope>
    <source>
        <strain evidence="2 3">DSM 16529</strain>
    </source>
</reference>
<dbReference type="Pfam" id="PF05170">
    <property type="entry name" value="AsmA"/>
    <property type="match status" value="1"/>
</dbReference>
<dbReference type="PATRIC" id="fig|1121439.3.peg.1969"/>
<dbReference type="InterPro" id="IPR052894">
    <property type="entry name" value="AsmA-related"/>
</dbReference>
<sequence>MKRLAIILGLAALAVVLFLAAAPRLLNSDMFMRRLDSALESVLGAGVRIDGGLRLSLLPYPGIEISNVVVESAPGFDEEPAARLARMVVRVDLLPLLSREVQVREVRAEGVSVSLVRNEAGEWNVSRPSAPSEETTDDGEAARWSFVVERLNLSGLRAQVDDRLTGRFARLHNGSLVIGEGHDKHFTATASADMEMGPSGRMKALDGRLEWNGTGRRGPAREIVIEESALSVAFEALLPHGQRADFTLAASFSLDMATGRLDLKSLTAEGAGASLSASAVVTDILASPASTGTVALDLFEPAALYALIGAEPPRSKDAAHLGFDFTTSADGLSLANLALRSGATEGGGEITVSRFAPLGVTARLSFTRLNVDDLPLPGPADEFAAPSSSAPAESVLRGLVRTAEGLDLDITLDVTHLEAAPVILRDLAVDISAHDGVLSAKRFDALLANGRFRGDIRAKLNEEEIFADLRLGAASIPPQSATNGNSSVNAATRANETSALPGEQPVATLAVEARGSLAAWTLTAAIPEFSPRRLAAVAGVTLPQGLPASSLASASLHLDCAGDEHGFRVREGRVVLDGSTARLSARIDDLRKIPAEISLAVDRLDLDRYGPFLRAAPDAQAADLDEPLALARFHDLATQAEIKAEWLRYEGVVVRNLDLRLRAANGAKRSELNALALGGRIQATSLLATGGQRPRIEATATLTGLDAALVLGALGRRPPAKGRLDGNLTLSGEGDTRAELLHTLRAASEVRLSQGALLPHDGEERPIALLAATLDISPEAGLHGEGAPGFAYGLKAKLTAREPGEGPRGQTELSGSLVIPQSLDDFRLLGGRFGLDGSWPAFKGPDKAFTAAGRLDYDSRKDSLSLSDISGRALGIPISGFANMTGQGTAVSWRGRLDVAPFTPRTVIEGLQGKPRPTRDPSVLAAARLGFDFAHGQNTLVFTNLDLRLDQTTLAGSVTIKSLDPLNIAFDLTGSELHVDRYRAPRAPDEQGDDSGPVELPIEFLSGISAQGRLALDAFSIYGIPGRNIRLQLSGEDGDILVKPFSAVVCEGPLEAVVRNRVSGGMMALDIDFTGRNFNLGELLVSMADAPYAGGVTTLAGHVSFLGATNDELLENMNGKVRMDSRNGWLLFTKPRGDKVETSITELIPDPATAKALAQARGTVRPEAATAFATAGADIVVEDGVVGTVEVLLDQPWTYKAVGKGGTDLVREEVDYRVTVTALGVATIPVAIRGPWEDVKVEVNTGAAILDTATGLIKDAVTLPFRILDAIIP</sequence>
<dbReference type="EMBL" id="ATHI01000026">
    <property type="protein sequence ID" value="EPR33172.1"/>
    <property type="molecule type" value="Genomic_DNA"/>
</dbReference>
<dbReference type="RefSeq" id="WP_020887307.1">
    <property type="nucleotide sequence ID" value="NZ_ATHI01000026.1"/>
</dbReference>
<protein>
    <submittedName>
        <fullName evidence="2">AsmA family protein</fullName>
    </submittedName>
</protein>
<accession>S7T7R4</accession>